<accession>A0A921F2N7</accession>
<protein>
    <submittedName>
        <fullName evidence="1">Uncharacterized protein</fullName>
    </submittedName>
</protein>
<proteinExistence type="predicted"/>
<sequence>MTHATFRRSGIALAALASALIVVGGGLAAPAYAQSTGSVQAPGSSGFPGVSDALGSLGVPQDQLSALGSGEI</sequence>
<dbReference type="AlphaFoldDB" id="A0A921F2N7"/>
<dbReference type="InterPro" id="IPR006311">
    <property type="entry name" value="TAT_signal"/>
</dbReference>
<name>A0A921F2N7_9ACTN</name>
<comment type="caution">
    <text evidence="1">The sequence shown here is derived from an EMBL/GenBank/DDBJ whole genome shotgun (WGS) entry which is preliminary data.</text>
</comment>
<dbReference type="Proteomes" id="UP000776650">
    <property type="component" value="Unassembled WGS sequence"/>
</dbReference>
<dbReference type="EMBL" id="DYXM01000087">
    <property type="protein sequence ID" value="HJE90295.1"/>
    <property type="molecule type" value="Genomic_DNA"/>
</dbReference>
<reference evidence="1" key="1">
    <citation type="journal article" date="2021" name="PeerJ">
        <title>Extensive microbial diversity within the chicken gut microbiome revealed by metagenomics and culture.</title>
        <authorList>
            <person name="Gilroy R."/>
            <person name="Ravi A."/>
            <person name="Getino M."/>
            <person name="Pursley I."/>
            <person name="Horton D.L."/>
            <person name="Alikhan N.F."/>
            <person name="Baker D."/>
            <person name="Gharbi K."/>
            <person name="Hall N."/>
            <person name="Watson M."/>
            <person name="Adriaenssens E.M."/>
            <person name="Foster-Nyarko E."/>
            <person name="Jarju S."/>
            <person name="Secka A."/>
            <person name="Antonio M."/>
            <person name="Oren A."/>
            <person name="Chaudhuri R.R."/>
            <person name="La Ragione R."/>
            <person name="Hildebrand F."/>
            <person name="Pallen M.J."/>
        </authorList>
    </citation>
    <scope>NUCLEOTIDE SEQUENCE</scope>
    <source>
        <strain evidence="1">ChiGjej1B1-18357</strain>
    </source>
</reference>
<dbReference type="PROSITE" id="PS51318">
    <property type="entry name" value="TAT"/>
    <property type="match status" value="1"/>
</dbReference>
<evidence type="ECO:0000313" key="2">
    <source>
        <dbReference type="Proteomes" id="UP000776650"/>
    </source>
</evidence>
<reference evidence="1" key="2">
    <citation type="submission" date="2021-09" db="EMBL/GenBank/DDBJ databases">
        <authorList>
            <person name="Gilroy R."/>
        </authorList>
    </citation>
    <scope>NUCLEOTIDE SEQUENCE</scope>
    <source>
        <strain evidence="1">ChiGjej1B1-18357</strain>
    </source>
</reference>
<evidence type="ECO:0000313" key="1">
    <source>
        <dbReference type="EMBL" id="HJE90295.1"/>
    </source>
</evidence>
<gene>
    <name evidence="1" type="ORF">K8V11_04745</name>
</gene>
<dbReference type="RefSeq" id="WP_303911280.1">
    <property type="nucleotide sequence ID" value="NZ_DYXM01000087.1"/>
</dbReference>
<organism evidence="1 2">
    <name type="scientific">Dietzia timorensis</name>
    <dbReference type="NCBI Taxonomy" id="499555"/>
    <lineage>
        <taxon>Bacteria</taxon>
        <taxon>Bacillati</taxon>
        <taxon>Actinomycetota</taxon>
        <taxon>Actinomycetes</taxon>
        <taxon>Mycobacteriales</taxon>
        <taxon>Dietziaceae</taxon>
        <taxon>Dietzia</taxon>
    </lineage>
</organism>
<feature type="non-terminal residue" evidence="1">
    <location>
        <position position="72"/>
    </location>
</feature>